<evidence type="ECO:0000313" key="3">
    <source>
        <dbReference type="EMBL" id="MCK9688364.1"/>
    </source>
</evidence>
<accession>A0A9X1YL80</accession>
<feature type="domain" description="Bacterial sugar transferase" evidence="2">
    <location>
        <begin position="3"/>
        <end position="196"/>
    </location>
</feature>
<dbReference type="Pfam" id="PF02397">
    <property type="entry name" value="Bac_transf"/>
    <property type="match status" value="1"/>
</dbReference>
<dbReference type="RefSeq" id="WP_275684406.1">
    <property type="nucleotide sequence ID" value="NZ_JAJLJH010000008.1"/>
</dbReference>
<reference evidence="3" key="1">
    <citation type="submission" date="2021-11" db="EMBL/GenBank/DDBJ databases">
        <title>BS-T2-15 a new species belonging to the Comamonadaceae family isolated from the soil of a French oak forest.</title>
        <authorList>
            <person name="Mieszkin S."/>
            <person name="Alain K."/>
        </authorList>
    </citation>
    <scope>NUCLEOTIDE SEQUENCE</scope>
    <source>
        <strain evidence="3">BS-T2-15</strain>
    </source>
</reference>
<protein>
    <submittedName>
        <fullName evidence="3">Sugar transferase</fullName>
    </submittedName>
</protein>
<dbReference type="InterPro" id="IPR003362">
    <property type="entry name" value="Bact_transf"/>
</dbReference>
<dbReference type="GO" id="GO:0016780">
    <property type="term" value="F:phosphotransferase activity, for other substituted phosphate groups"/>
    <property type="evidence" value="ECO:0007669"/>
    <property type="project" value="TreeGrafter"/>
</dbReference>
<comment type="similarity">
    <text evidence="1">Belongs to the bacterial sugar transferase family.</text>
</comment>
<dbReference type="PANTHER" id="PTHR30576">
    <property type="entry name" value="COLANIC BIOSYNTHESIS UDP-GLUCOSE LIPID CARRIER TRANSFERASE"/>
    <property type="match status" value="1"/>
</dbReference>
<keyword evidence="3" id="KW-0808">Transferase</keyword>
<sequence length="198" mass="22258">MFKRLFDVVSALLGLLVFGLPMLAVAAWIRLDSPGPVFFRQERVGRHGKVFRIHKFRTMTVDAEQRGPQLTVGADARVTRVGRVLRANRLDELPQFFDVLAGDMSLVGPRPDVPRYVERWPADLRERVLAVRPGITDPASLKFRDEATLLAQAADPEREYMDVILPRKLALAADYADHASLWTDLAVIGRSVGVLLFR</sequence>
<organism evidence="3 4">
    <name type="scientific">Scleromatobacter humisilvae</name>
    <dbReference type="NCBI Taxonomy" id="2897159"/>
    <lineage>
        <taxon>Bacteria</taxon>
        <taxon>Pseudomonadati</taxon>
        <taxon>Pseudomonadota</taxon>
        <taxon>Betaproteobacteria</taxon>
        <taxon>Burkholderiales</taxon>
        <taxon>Sphaerotilaceae</taxon>
        <taxon>Scleromatobacter</taxon>
    </lineage>
</organism>
<keyword evidence="4" id="KW-1185">Reference proteome</keyword>
<evidence type="ECO:0000313" key="4">
    <source>
        <dbReference type="Proteomes" id="UP001139353"/>
    </source>
</evidence>
<evidence type="ECO:0000256" key="1">
    <source>
        <dbReference type="ARBA" id="ARBA00006464"/>
    </source>
</evidence>
<name>A0A9X1YL80_9BURK</name>
<evidence type="ECO:0000259" key="2">
    <source>
        <dbReference type="Pfam" id="PF02397"/>
    </source>
</evidence>
<dbReference type="AlphaFoldDB" id="A0A9X1YL80"/>
<proteinExistence type="inferred from homology"/>
<gene>
    <name evidence="3" type="ORF">LPC04_21870</name>
</gene>
<dbReference type="PANTHER" id="PTHR30576:SF20">
    <property type="entry name" value="QUINOVOSAMINEPHOSPHOTRANSFERAE-RELATED"/>
    <property type="match status" value="1"/>
</dbReference>
<comment type="caution">
    <text evidence="3">The sequence shown here is derived from an EMBL/GenBank/DDBJ whole genome shotgun (WGS) entry which is preliminary data.</text>
</comment>
<dbReference type="Proteomes" id="UP001139353">
    <property type="component" value="Unassembled WGS sequence"/>
</dbReference>
<dbReference type="EMBL" id="JAJLJH010000008">
    <property type="protein sequence ID" value="MCK9688364.1"/>
    <property type="molecule type" value="Genomic_DNA"/>
</dbReference>